<evidence type="ECO:0000256" key="1">
    <source>
        <dbReference type="SAM" id="MobiDB-lite"/>
    </source>
</evidence>
<organism evidence="2 3">
    <name type="scientific">Aduncisulcus paluster</name>
    <dbReference type="NCBI Taxonomy" id="2918883"/>
    <lineage>
        <taxon>Eukaryota</taxon>
        <taxon>Metamonada</taxon>
        <taxon>Carpediemonas-like organisms</taxon>
        <taxon>Aduncisulcus</taxon>
    </lineage>
</organism>
<evidence type="ECO:0000313" key="3">
    <source>
        <dbReference type="Proteomes" id="UP001057375"/>
    </source>
</evidence>
<feature type="compositionally biased region" description="Basic and acidic residues" evidence="1">
    <location>
        <begin position="933"/>
        <end position="957"/>
    </location>
</feature>
<feature type="region of interest" description="Disordered" evidence="1">
    <location>
        <begin position="1407"/>
        <end position="1427"/>
    </location>
</feature>
<feature type="region of interest" description="Disordered" evidence="1">
    <location>
        <begin position="1492"/>
        <end position="1543"/>
    </location>
</feature>
<comment type="caution">
    <text evidence="2">The sequence shown here is derived from an EMBL/GenBank/DDBJ whole genome shotgun (WGS) entry which is preliminary data.</text>
</comment>
<feature type="compositionally biased region" description="Basic and acidic residues" evidence="1">
    <location>
        <begin position="603"/>
        <end position="615"/>
    </location>
</feature>
<feature type="region of interest" description="Disordered" evidence="1">
    <location>
        <begin position="603"/>
        <end position="629"/>
    </location>
</feature>
<feature type="region of interest" description="Disordered" evidence="1">
    <location>
        <begin position="1326"/>
        <end position="1346"/>
    </location>
</feature>
<feature type="compositionally biased region" description="Acidic residues" evidence="1">
    <location>
        <begin position="1514"/>
        <end position="1524"/>
    </location>
</feature>
<feature type="region of interest" description="Disordered" evidence="1">
    <location>
        <begin position="1642"/>
        <end position="1662"/>
    </location>
</feature>
<feature type="compositionally biased region" description="Acidic residues" evidence="1">
    <location>
        <begin position="616"/>
        <end position="626"/>
    </location>
</feature>
<reference evidence="2" key="1">
    <citation type="submission" date="2022-03" db="EMBL/GenBank/DDBJ databases">
        <title>Draft genome sequence of Aduncisulcus paluster, a free-living microaerophilic Fornicata.</title>
        <authorList>
            <person name="Yuyama I."/>
            <person name="Kume K."/>
            <person name="Tamura T."/>
            <person name="Inagaki Y."/>
            <person name="Hashimoto T."/>
        </authorList>
    </citation>
    <scope>NUCLEOTIDE SEQUENCE</scope>
    <source>
        <strain evidence="2">NY0171</strain>
    </source>
</reference>
<protein>
    <submittedName>
        <fullName evidence="2">Uncharacterized protein</fullName>
    </submittedName>
</protein>
<accession>A0ABQ5KIC0</accession>
<feature type="compositionally biased region" description="Basic and acidic residues" evidence="1">
    <location>
        <begin position="1492"/>
        <end position="1505"/>
    </location>
</feature>
<name>A0ABQ5KIC0_9EUKA</name>
<dbReference type="Proteomes" id="UP001057375">
    <property type="component" value="Unassembled WGS sequence"/>
</dbReference>
<feature type="compositionally biased region" description="Low complexity" evidence="1">
    <location>
        <begin position="1587"/>
        <end position="1622"/>
    </location>
</feature>
<dbReference type="EMBL" id="BQXS01009963">
    <property type="protein sequence ID" value="GKT32270.1"/>
    <property type="molecule type" value="Genomic_DNA"/>
</dbReference>
<keyword evidence="3" id="KW-1185">Reference proteome</keyword>
<sequence>MSDRRNLKELLHELSHPLPPEKDVEGTKIVAEHLLKEFGDKNESIPLSKLLSLDNNSYPKTPGVIFKQQYEFNHTVLETIDDSQPIPAALSGYLSNVQLKAYAGSLPKLECLWFSFDTQLALFPHNRRDSSFVLYGGCQDIITQCTIVEASKRIRKLFLSYFKTDYRYVIVVATSSSIHFIPANKSEGQPISQMIAEEHSISVKSPVVVSSFATMDSIVFATTNDSGSLLYLIDVELAWINHFEHLKTPSLIDGKTFPPFTGQTSYGFLRMVSESMKEVHGTLSASEVISIIKERDFESYKEAKALGLLDRIVRGILNYLNKKVIRKVCDGHIRFVDRLFLQRHLSAAFRRSDGRKVYCDSVNRLIWVFSKSPSMLACYHYNSNPVSSFYPPADAPDGCKAKVTRLFVHTGESLCFAGSLALERPMEGGKEVKEFSVDDIKKIMLEEVEGDPAELAKLEKELVHTPIPVPAFFYPCSIPHLYGTIVGMCVLTDGTRIPLTLRFKNPDQILHANPLEGCYSSGLFRPSTSLLYPTTTFPPSHVPVWPSPCGCVTLPALLPPFQFTVHDVCCSRDTVFMCVSSDYLVLKEFNVLSIRRKRGSTCRERKDLDSDRSESSEEEEEEEEEVVDRPGEAFIRSRVGMVGEKDKLKEDMITVDGDSGELPPFVEEVHVKPLSSSKPSLFLPFSISETSNNFFGSTHPARIACIVSSRIHVFTSCQPRVLFKVHVKPLSSSKPSLFLPFSISETSNNFFGSTHPARIACIVSSRIHVFTSCQPRVLFSYVWNGRRGRHGDFKRPKELRKSPCDDSSSYKYLSLDLCDKYLSVEALCDPHSPSAALLPPLLSPSGTSRASTGSGSSSSTASLTSLLPPSMLRLCIFVCNVWGPRTCCEELLWWIMERPIAVERYMMGPFGKGRKSSESHIHRSSSYDAIGMSEHESFDRDSGDSISKDHDFSEEHSQSYTESGQYSITGAESVRSGGSGKHIQRTSSKGHLRASYASALEFIVRVFGHMSLSGRLSSTIDSKYAYAMPISSSSTLYGHVTDQVCHYLNLSSETYVIDASCAVVRDLLSLLDIPVVESLELGDSNVISSRLCNILAFLSEFGFPFASSVTSMTASSPSSFGSESAFKPIYPRPLTHLSLLALCHLLQRIAKCFVTHGLVHNLIDGVSATAGLPVAHQGIMVSGHDVMWYILYGRSVMVTDPDEGKGRIIRHMSLIDYGLSEVAPMMFDSMIKETICACSTVSLEMPTLPSTMVLCSKYVEEAVRDMISLRSHLHRSADSCFLFPSELMTVISLFRCATNLRYKREQDIEEVISLLETLCIPESLPHLHKEGTGDEDEEEEEPSRGALRGYVPPMMSLPYSCFLFPSELMTVISLFRCATNLRYKREQDIEEVISLLETLCIPESLPHLHKEGTGDEDEEEEEPSRGALRGYVPPMMSLPCLLPLIISLVYDFEKAAVFGYSHRALRDARICSLGCSVLLHQALNVIISEKTSRENEAKERKKEEEFLSSLHSESEDEDHGEGEEGTDKRRHSESPLAASEDVSMKKKSGQWELLVHFAIKIALDVLKNEGLAVEKDISKAQSESVNLSLSPKKSQKPSTTDLFSSSSHSSHSSPSVSSPSVSDFHDELRTAIFEPASRFSGSSLGKNEVEEEGEGDDTPAPFLTQYFSRPGVVSVIGYMLMRHPSLMERKHQSGVGEIKALFAASLCSSECPFHHLALVECGIEEECLLGICEGLMTHSSVAEYLAHDIYLSNISSSALLSSFPETVSSACSLFTLCVCLWRSGRFKESLELLLKCIWGKEEESQASLCVELCGHSLLNGLSVSDNVVQGKSFSSPLLTQKHTEEIELETERAVNNAIENSVSTFFTECDISILTYLLDWFGMSLEDVEEEEEDIGFGGGDADLSAKDEEEEEECCHGKKTKQTKHGNESERVVISADYSSDEPFKGSLQQIRRNLASANIVAGACIPSSIEQRYILLQLVQYMLEYGEREWAVYDEKTSRLSSTLRMSSHVHRVGMGTSITVGSCVETESDEMRKLRVHMYNVSACAEVQHDLFCKMNASIFMSSSLLLLLNKLPLPPSFLADICYRTLEYEHLLACVFVCGMVDGAFINSCMRDGGSSAITRMLEPSGTAHSLASTTDGFDASALMMLTHLGEDMEEDQMRTKKYKTISEEELLSDAQNRSEKLKLIRSSWRMYIEHKMDTIPCCDAVEDVLFFMYRLFDQFYPYLVLHLPQSSSKTLMFTHLLPVDYIISECDKYVLQESKEDSITKYGECGRRIHNVIRRVRDSERRLIPLYNILEGILRGCVYVCGCSVTRGVESGVKASIRRLQSLAKSGVRDTASESVYRVFSLISAFVVVSIGLKLDEKDFMVRESAAKRRDHSNLISMAFQLNKCIEQLIDDDELKAGLKTLRRHLEGAFEELK</sequence>
<evidence type="ECO:0000313" key="2">
    <source>
        <dbReference type="EMBL" id="GKT32270.1"/>
    </source>
</evidence>
<feature type="region of interest" description="Disordered" evidence="1">
    <location>
        <begin position="1579"/>
        <end position="1622"/>
    </location>
</feature>
<feature type="region of interest" description="Disordered" evidence="1">
    <location>
        <begin position="932"/>
        <end position="966"/>
    </location>
</feature>
<gene>
    <name evidence="2" type="ORF">ADUPG1_006458</name>
</gene>
<proteinExistence type="predicted"/>